<dbReference type="PRINTS" id="PR00368">
    <property type="entry name" value="FADPNR"/>
</dbReference>
<dbReference type="SUPFAM" id="SSF51905">
    <property type="entry name" value="FAD/NAD(P)-binding domain"/>
    <property type="match status" value="1"/>
</dbReference>
<name>A0A0F4QTZ7_9GAMM</name>
<dbReference type="PANTHER" id="PTHR43539">
    <property type="entry name" value="FLAVIN-BINDING MONOOXYGENASE-LIKE PROTEIN (AFU_ORTHOLOGUE AFUA_4G09220)"/>
    <property type="match status" value="1"/>
</dbReference>
<dbReference type="EMBL" id="JXYA01000011">
    <property type="protein sequence ID" value="KJZ11138.1"/>
    <property type="molecule type" value="Genomic_DNA"/>
</dbReference>
<sequence length="528" mass="59443">MKKHKYVIIGAGPAGLQTAYFLQALGLDYLVLDAAPACGAAFVKYPVHRKLISINKVFTGSDDYEFNLRHDWNSLLTDDQGIKFSNYDTNLFPHADSMVEYLNGFKARYDLNVQFDCQVTNIRKTDKFVIETKAGDVFEAEICIYAGGFTKANLPENIDGYEHVVDYSDMDIEPSHYNNKRVLVIGKGNSAFETADHLAGNAALIHICSPEKLKFAWQSHYVGHLRAVNNNILDMYQLKSQHAIMDADISHIKKVGDQYAVTFHYKHANGEVETIMYDTVLSCAGFKMADDIWGEGCEVNTQFNGKFPCLKRNFESSNISDLYFAGTLTHVLDYRKATSGFIHGFRYCCKALVNILAKQYEGASWPGEAVPASAADFTQSIIKRVNRASSLWQQPGYFSDVVLAEQGQYISDIPAEYAIELFSSKSVYFVVTMEYGHSESGDIFEAERINKDAYNQGQESLFLHPVIREYHFGVQTSEHHIIEDLEADWTDPEMVEALEHYLTQCMVALSEQSTQTADPERSKLGEDA</sequence>
<keyword evidence="1" id="KW-0560">Oxidoreductase</keyword>
<protein>
    <recommendedName>
        <fullName evidence="4">Pyridine nucleotide-disulfide oxidoreductase</fullName>
    </recommendedName>
</protein>
<dbReference type="PANTHER" id="PTHR43539:SF23">
    <property type="entry name" value="FAD-DEPENDENT OXIDOREDUCTASE DOMAIN-CONTAINING PROTEIN 2"/>
    <property type="match status" value="1"/>
</dbReference>
<evidence type="ECO:0008006" key="4">
    <source>
        <dbReference type="Google" id="ProtNLM"/>
    </source>
</evidence>
<reference evidence="2 3" key="1">
    <citation type="journal article" date="2015" name="BMC Genomics">
        <title>Genome mining reveals unlocked bioactive potential of marine Gram-negative bacteria.</title>
        <authorList>
            <person name="Machado H."/>
            <person name="Sonnenschein E.C."/>
            <person name="Melchiorsen J."/>
            <person name="Gram L."/>
        </authorList>
    </citation>
    <scope>NUCLEOTIDE SEQUENCE [LARGE SCALE GENOMIC DNA]</scope>
    <source>
        <strain evidence="2 3">S2471</strain>
    </source>
</reference>
<gene>
    <name evidence="2" type="ORF">TW77_06380</name>
</gene>
<accession>A0A0F4QTZ7</accession>
<evidence type="ECO:0000313" key="3">
    <source>
        <dbReference type="Proteomes" id="UP000033452"/>
    </source>
</evidence>
<keyword evidence="3" id="KW-1185">Reference proteome</keyword>
<proteinExistence type="predicted"/>
<dbReference type="GO" id="GO:0050660">
    <property type="term" value="F:flavin adenine dinucleotide binding"/>
    <property type="evidence" value="ECO:0007669"/>
    <property type="project" value="TreeGrafter"/>
</dbReference>
<organism evidence="2 3">
    <name type="scientific">Pseudoalteromonas rubra</name>
    <dbReference type="NCBI Taxonomy" id="43658"/>
    <lineage>
        <taxon>Bacteria</taxon>
        <taxon>Pseudomonadati</taxon>
        <taxon>Pseudomonadota</taxon>
        <taxon>Gammaproteobacteria</taxon>
        <taxon>Alteromonadales</taxon>
        <taxon>Pseudoalteromonadaceae</taxon>
        <taxon>Pseudoalteromonas</taxon>
    </lineage>
</organism>
<dbReference type="AlphaFoldDB" id="A0A0F4QTZ7"/>
<dbReference type="GO" id="GO:0036503">
    <property type="term" value="P:ERAD pathway"/>
    <property type="evidence" value="ECO:0007669"/>
    <property type="project" value="TreeGrafter"/>
</dbReference>
<evidence type="ECO:0000256" key="1">
    <source>
        <dbReference type="ARBA" id="ARBA00023002"/>
    </source>
</evidence>
<dbReference type="Proteomes" id="UP000033452">
    <property type="component" value="Unassembled WGS sequence"/>
</dbReference>
<dbReference type="Gene3D" id="3.50.50.60">
    <property type="entry name" value="FAD/NAD(P)-binding domain"/>
    <property type="match status" value="2"/>
</dbReference>
<dbReference type="Pfam" id="PF13738">
    <property type="entry name" value="Pyr_redox_3"/>
    <property type="match status" value="1"/>
</dbReference>
<comment type="caution">
    <text evidence="2">The sequence shown here is derived from an EMBL/GenBank/DDBJ whole genome shotgun (WGS) entry which is preliminary data.</text>
</comment>
<dbReference type="PATRIC" id="fig|43658.5.peg.1343"/>
<dbReference type="RefSeq" id="WP_046004132.1">
    <property type="nucleotide sequence ID" value="NZ_JXYA01000011.1"/>
</dbReference>
<dbReference type="GO" id="GO:0004497">
    <property type="term" value="F:monooxygenase activity"/>
    <property type="evidence" value="ECO:0007669"/>
    <property type="project" value="TreeGrafter"/>
</dbReference>
<evidence type="ECO:0000313" key="2">
    <source>
        <dbReference type="EMBL" id="KJZ11138.1"/>
    </source>
</evidence>
<dbReference type="InterPro" id="IPR050982">
    <property type="entry name" value="Auxin_biosynth/cation_transpt"/>
</dbReference>
<dbReference type="InterPro" id="IPR036188">
    <property type="entry name" value="FAD/NAD-bd_sf"/>
</dbReference>